<evidence type="ECO:0000313" key="2">
    <source>
        <dbReference type="Proteomes" id="UP000824533"/>
    </source>
</evidence>
<comment type="caution">
    <text evidence="1">The sequence shown here is derived from an EMBL/GenBank/DDBJ whole genome shotgun (WGS) entry which is preliminary data.</text>
</comment>
<dbReference type="Proteomes" id="UP000824533">
    <property type="component" value="Linkage Group LG08"/>
</dbReference>
<evidence type="ECO:0000313" key="1">
    <source>
        <dbReference type="EMBL" id="KAJ0179513.1"/>
    </source>
</evidence>
<keyword evidence="2" id="KW-1185">Reference proteome</keyword>
<protein>
    <submittedName>
        <fullName evidence="1">Uncharacterized protein</fullName>
    </submittedName>
</protein>
<name>A0ACC1D6H0_9NEOP</name>
<reference evidence="1 2" key="1">
    <citation type="journal article" date="2021" name="Front. Genet.">
        <title>Chromosome-Level Genome Assembly Reveals Significant Gene Expansion in the Toll and IMD Signaling Pathways of Dendrolimus kikuchii.</title>
        <authorList>
            <person name="Zhou J."/>
            <person name="Wu P."/>
            <person name="Xiong Z."/>
            <person name="Liu N."/>
            <person name="Zhao N."/>
            <person name="Ji M."/>
            <person name="Qiu Y."/>
            <person name="Yang B."/>
        </authorList>
    </citation>
    <scope>NUCLEOTIDE SEQUENCE [LARGE SCALE GENOMIC DNA]</scope>
    <source>
        <strain evidence="1">Ann1</strain>
    </source>
</reference>
<proteinExistence type="predicted"/>
<dbReference type="EMBL" id="CM034394">
    <property type="protein sequence ID" value="KAJ0179513.1"/>
    <property type="molecule type" value="Genomic_DNA"/>
</dbReference>
<gene>
    <name evidence="1" type="ORF">K1T71_005225</name>
</gene>
<accession>A0ACC1D6H0</accession>
<sequence length="569" mass="65283">MSGDARLTAIVVIVICTISFGLSDLPCEPRDVGIEGRSIVCVCNATYCDTITREEPAPGTYVVYTSSDAGQRFEKSYGVIQINDQGEEGEVESDEDPDYEPVKVNEDDDLTKFSYADDDSIFEDDGRDVGDLIENVLNNVTLRIFANTRHQYIEGFGGSVTDAASINWRKLSDTVQTRLIRSYFGSDGIEYNLIRVPIGGCDFSTHPYTYNELPWNDKALSNFSLSPEDFFYKLPMIKRSQQLATDEIKITASTWSPPIWMKTNERITGFGQLKPEFYQSYADYHVRFMEEYEKAEVKIWAITTTNEPINGIVPIVNFNSLGWTPSQLGIWVANNLGPTIRQSRFNKTLILAVDDQRYILPIWLRGMERADPKSIEYIDGIAIHYYGNFVPAYILTLLQRRYEGKILLSTEACEGPMPWDRLKVEIGSWRRARRYATSIMQDLNNFVVGWIDWNLCLDPDGGPNWANNFVDSPILVYGDRNEFIKQPMFYAMGHFSKFIPRHSRRIQVSRRSLLSVENVAVIKPNGNLVIVLQNRRHRVINVRLRFSRFQYIDIEMEPRSLKTIEVKLN</sequence>
<organism evidence="1 2">
    <name type="scientific">Dendrolimus kikuchii</name>
    <dbReference type="NCBI Taxonomy" id="765133"/>
    <lineage>
        <taxon>Eukaryota</taxon>
        <taxon>Metazoa</taxon>
        <taxon>Ecdysozoa</taxon>
        <taxon>Arthropoda</taxon>
        <taxon>Hexapoda</taxon>
        <taxon>Insecta</taxon>
        <taxon>Pterygota</taxon>
        <taxon>Neoptera</taxon>
        <taxon>Endopterygota</taxon>
        <taxon>Lepidoptera</taxon>
        <taxon>Glossata</taxon>
        <taxon>Ditrysia</taxon>
        <taxon>Bombycoidea</taxon>
        <taxon>Lasiocampidae</taxon>
        <taxon>Dendrolimus</taxon>
    </lineage>
</organism>